<dbReference type="Gene3D" id="2.60.40.790">
    <property type="match status" value="1"/>
</dbReference>
<dbReference type="CDD" id="cd06464">
    <property type="entry name" value="ACD_sHsps-like"/>
    <property type="match status" value="1"/>
</dbReference>
<keyword evidence="5" id="KW-1185">Reference proteome</keyword>
<dbReference type="InterPro" id="IPR002068">
    <property type="entry name" value="A-crystallin/Hsp20_dom"/>
</dbReference>
<dbReference type="OrthoDB" id="9808910at2"/>
<evidence type="ECO:0000256" key="2">
    <source>
        <dbReference type="RuleBase" id="RU003616"/>
    </source>
</evidence>
<gene>
    <name evidence="4" type="ORF">SAMN04487991_0651</name>
</gene>
<organism evidence="4 5">
    <name type="scientific">Celeribacter neptunius</name>
    <dbReference type="NCBI Taxonomy" id="588602"/>
    <lineage>
        <taxon>Bacteria</taxon>
        <taxon>Pseudomonadati</taxon>
        <taxon>Pseudomonadota</taxon>
        <taxon>Alphaproteobacteria</taxon>
        <taxon>Rhodobacterales</taxon>
        <taxon>Roseobacteraceae</taxon>
        <taxon>Celeribacter</taxon>
    </lineage>
</organism>
<sequence>MRSRNWLPTSWLGHKEAETPFAMLRDRIETLFDDFGEDMSLTDRAFAMNSDVSETDSAITVTAELPGMTEKDITVSVSGNRLTIEGEKNTETASEGDEGEAEKRAYHRIERYSGSFRRVMTLPFEVDPDSIKAEMKDGVLTVSLPKPAEAMTLSRKIEVKHAA</sequence>
<dbReference type="STRING" id="588602.SAMN04487991_0651"/>
<evidence type="ECO:0000313" key="4">
    <source>
        <dbReference type="EMBL" id="SFI70341.1"/>
    </source>
</evidence>
<dbReference type="RefSeq" id="WP_090057175.1">
    <property type="nucleotide sequence ID" value="NZ_FORH01000001.1"/>
</dbReference>
<name>A0A1I3KCU2_9RHOB</name>
<feature type="domain" description="SHSP" evidence="3">
    <location>
        <begin position="41"/>
        <end position="162"/>
    </location>
</feature>
<accession>A0A1I3KCU2</accession>
<evidence type="ECO:0000259" key="3">
    <source>
        <dbReference type="PROSITE" id="PS01031"/>
    </source>
</evidence>
<comment type="similarity">
    <text evidence="1 2">Belongs to the small heat shock protein (HSP20) family.</text>
</comment>
<dbReference type="InterPro" id="IPR031107">
    <property type="entry name" value="Small_HSP"/>
</dbReference>
<dbReference type="EMBL" id="FORH01000001">
    <property type="protein sequence ID" value="SFI70341.1"/>
    <property type="molecule type" value="Genomic_DNA"/>
</dbReference>
<dbReference type="PANTHER" id="PTHR11527">
    <property type="entry name" value="HEAT-SHOCK PROTEIN 20 FAMILY MEMBER"/>
    <property type="match status" value="1"/>
</dbReference>
<dbReference type="SUPFAM" id="SSF49764">
    <property type="entry name" value="HSP20-like chaperones"/>
    <property type="match status" value="1"/>
</dbReference>
<dbReference type="PROSITE" id="PS01031">
    <property type="entry name" value="SHSP"/>
    <property type="match status" value="1"/>
</dbReference>
<protein>
    <submittedName>
        <fullName evidence="4">HSP20 family protein</fullName>
    </submittedName>
</protein>
<dbReference type="AlphaFoldDB" id="A0A1I3KCU2"/>
<evidence type="ECO:0000313" key="5">
    <source>
        <dbReference type="Proteomes" id="UP000199630"/>
    </source>
</evidence>
<proteinExistence type="inferred from homology"/>
<dbReference type="InterPro" id="IPR008978">
    <property type="entry name" value="HSP20-like_chaperone"/>
</dbReference>
<reference evidence="5" key="1">
    <citation type="submission" date="2016-10" db="EMBL/GenBank/DDBJ databases">
        <authorList>
            <person name="Varghese N."/>
            <person name="Submissions S."/>
        </authorList>
    </citation>
    <scope>NUCLEOTIDE SEQUENCE [LARGE SCALE GENOMIC DNA]</scope>
    <source>
        <strain evidence="5">DSM 26471</strain>
    </source>
</reference>
<dbReference type="Pfam" id="PF00011">
    <property type="entry name" value="HSP20"/>
    <property type="match status" value="1"/>
</dbReference>
<evidence type="ECO:0000256" key="1">
    <source>
        <dbReference type="PROSITE-ProRule" id="PRU00285"/>
    </source>
</evidence>
<dbReference type="Proteomes" id="UP000199630">
    <property type="component" value="Unassembled WGS sequence"/>
</dbReference>